<dbReference type="AlphaFoldDB" id="A0A8T0CL77"/>
<evidence type="ECO:0000313" key="2">
    <source>
        <dbReference type="Proteomes" id="UP000806378"/>
    </source>
</evidence>
<dbReference type="OrthoDB" id="10260134at2759"/>
<comment type="caution">
    <text evidence="1">The sequence shown here is derived from an EMBL/GenBank/DDBJ whole genome shotgun (WGS) entry which is preliminary data.</text>
</comment>
<dbReference type="Proteomes" id="UP000806378">
    <property type="component" value="Unassembled WGS sequence"/>
</dbReference>
<protein>
    <submittedName>
        <fullName evidence="1">Uncharacterized protein</fullName>
    </submittedName>
</protein>
<reference evidence="1" key="1">
    <citation type="submission" date="2020-05" db="EMBL/GenBank/DDBJ databases">
        <title>WGS assembly of Corymbia citriodora subspecies variegata.</title>
        <authorList>
            <person name="Barry K."/>
            <person name="Hundley H."/>
            <person name="Shu S."/>
            <person name="Jenkins J."/>
            <person name="Grimwood J."/>
            <person name="Baten A."/>
        </authorList>
    </citation>
    <scope>NUCLEOTIDE SEQUENCE</scope>
    <source>
        <strain evidence="1">CV2-018</strain>
    </source>
</reference>
<keyword evidence="2" id="KW-1185">Reference proteome</keyword>
<proteinExistence type="predicted"/>
<evidence type="ECO:0000313" key="1">
    <source>
        <dbReference type="EMBL" id="KAF7848408.1"/>
    </source>
</evidence>
<dbReference type="EMBL" id="MU090137">
    <property type="protein sequence ID" value="KAF7848410.1"/>
    <property type="molecule type" value="Genomic_DNA"/>
</dbReference>
<organism evidence="1 2">
    <name type="scientific">Corymbia citriodora subsp. variegata</name>
    <dbReference type="NCBI Taxonomy" id="360336"/>
    <lineage>
        <taxon>Eukaryota</taxon>
        <taxon>Viridiplantae</taxon>
        <taxon>Streptophyta</taxon>
        <taxon>Embryophyta</taxon>
        <taxon>Tracheophyta</taxon>
        <taxon>Spermatophyta</taxon>
        <taxon>Magnoliopsida</taxon>
        <taxon>eudicotyledons</taxon>
        <taxon>Gunneridae</taxon>
        <taxon>Pentapetalae</taxon>
        <taxon>rosids</taxon>
        <taxon>malvids</taxon>
        <taxon>Myrtales</taxon>
        <taxon>Myrtaceae</taxon>
        <taxon>Myrtoideae</taxon>
        <taxon>Eucalypteae</taxon>
        <taxon>Corymbia</taxon>
    </lineage>
</organism>
<accession>A0A8T0CL77</accession>
<dbReference type="Gramene" id="rna-gnl|WGS:JABURB|Cocit.L1974.1">
    <property type="protein sequence ID" value="cds-KAF7848408.1"/>
    <property type="gene ID" value="gene-BT93_L1974"/>
</dbReference>
<dbReference type="Gramene" id="rna-gnl|WGS:JABURB|Cocit.L1974.3">
    <property type="protein sequence ID" value="cds-KAF7848410.1"/>
    <property type="gene ID" value="gene-BT93_L1974"/>
</dbReference>
<sequence length="131" mass="15260">MPWLGYHFWMSTFTMVHHTLRHIPFKSSNERNAAQAQLNGTVQWTASTAIILNGNKSCIFLKLLHYLLSFARISYMNELAMTWWWWQLGLVPLNLTHFWALPYKNVGVETPRVPLLSYGAHFGVKTFFSLT</sequence>
<dbReference type="EMBL" id="MU090137">
    <property type="protein sequence ID" value="KAF7848408.1"/>
    <property type="molecule type" value="Genomic_DNA"/>
</dbReference>
<name>A0A8T0CL77_CORYI</name>
<dbReference type="EMBL" id="MU090137">
    <property type="protein sequence ID" value="KAF7848409.1"/>
    <property type="molecule type" value="Genomic_DNA"/>
</dbReference>
<gene>
    <name evidence="1" type="ORF">BT93_L1974</name>
</gene>
<dbReference type="Gramene" id="rna-gnl|WGS:JABURB|Cocit.L1974.2">
    <property type="protein sequence ID" value="cds-KAF7848409.1"/>
    <property type="gene ID" value="gene-BT93_L1974"/>
</dbReference>